<accession>A0ABP0ULT4</accession>
<reference evidence="1" key="1">
    <citation type="submission" date="2024-02" db="EMBL/GenBank/DDBJ databases">
        <authorList>
            <consortium name="ELIXIR-Norway"/>
            <consortium name="Elixir Norway"/>
        </authorList>
    </citation>
    <scope>NUCLEOTIDE SEQUENCE</scope>
</reference>
<dbReference type="Proteomes" id="UP001497512">
    <property type="component" value="Chromosome 5"/>
</dbReference>
<evidence type="ECO:0000313" key="1">
    <source>
        <dbReference type="EMBL" id="CAK9225357.1"/>
    </source>
</evidence>
<evidence type="ECO:0008006" key="3">
    <source>
        <dbReference type="Google" id="ProtNLM"/>
    </source>
</evidence>
<organism evidence="1 2">
    <name type="scientific">Sphagnum troendelagicum</name>
    <dbReference type="NCBI Taxonomy" id="128251"/>
    <lineage>
        <taxon>Eukaryota</taxon>
        <taxon>Viridiplantae</taxon>
        <taxon>Streptophyta</taxon>
        <taxon>Embryophyta</taxon>
        <taxon>Bryophyta</taxon>
        <taxon>Sphagnophytina</taxon>
        <taxon>Sphagnopsida</taxon>
        <taxon>Sphagnales</taxon>
        <taxon>Sphagnaceae</taxon>
        <taxon>Sphagnum</taxon>
    </lineage>
</organism>
<dbReference type="EMBL" id="OZ019897">
    <property type="protein sequence ID" value="CAK9225357.1"/>
    <property type="molecule type" value="Genomic_DNA"/>
</dbReference>
<dbReference type="PANTHER" id="PTHR36391">
    <property type="entry name" value="FURRY"/>
    <property type="match status" value="1"/>
</dbReference>
<sequence length="128" mass="14206">MASKLVPKDFFGRAVALLKKITKPWEVTGPTASPEFLESQPLALDYRKFAPATAPARAIVPHAQTDRVYDIKYYPRDRRRHVVVTDEFVQPASLVAEVAEGLPPTPGKLWIMGKVCDLNDTPGDGYVK</sequence>
<protein>
    <recommendedName>
        <fullName evidence="3">NADH dehydrogenase [ubiquinone] 1 alpha subcomplex subunit 7</fullName>
    </recommendedName>
</protein>
<evidence type="ECO:0000313" key="2">
    <source>
        <dbReference type="Proteomes" id="UP001497512"/>
    </source>
</evidence>
<keyword evidence="2" id="KW-1185">Reference proteome</keyword>
<name>A0ABP0ULT4_9BRYO</name>
<dbReference type="PANTHER" id="PTHR36391:SF1">
    <property type="entry name" value="FURRY"/>
    <property type="match status" value="1"/>
</dbReference>
<gene>
    <name evidence="1" type="ORF">CSSPTR1EN2_LOCUS17471</name>
</gene>
<proteinExistence type="predicted"/>